<accession>R0J5F0</accession>
<organism evidence="3 4">
    <name type="scientific">Exserohilum turcicum (strain 28A)</name>
    <name type="common">Northern leaf blight fungus</name>
    <name type="synonym">Setosphaeria turcica</name>
    <dbReference type="NCBI Taxonomy" id="671987"/>
    <lineage>
        <taxon>Eukaryota</taxon>
        <taxon>Fungi</taxon>
        <taxon>Dikarya</taxon>
        <taxon>Ascomycota</taxon>
        <taxon>Pezizomycotina</taxon>
        <taxon>Dothideomycetes</taxon>
        <taxon>Pleosporomycetidae</taxon>
        <taxon>Pleosporales</taxon>
        <taxon>Pleosporineae</taxon>
        <taxon>Pleosporaceae</taxon>
        <taxon>Exserohilum</taxon>
    </lineage>
</organism>
<feature type="region of interest" description="Disordered" evidence="1">
    <location>
        <begin position="134"/>
        <end position="159"/>
    </location>
</feature>
<dbReference type="OrthoDB" id="3695160at2759"/>
<dbReference type="GeneID" id="19403437"/>
<protein>
    <submittedName>
        <fullName evidence="3">Uncharacterized protein</fullName>
    </submittedName>
</protein>
<dbReference type="EMBL" id="KB908481">
    <property type="protein sequence ID" value="EOA91971.1"/>
    <property type="molecule type" value="Genomic_DNA"/>
</dbReference>
<reference evidence="3 4" key="2">
    <citation type="journal article" date="2013" name="PLoS Genet.">
        <title>Comparative genome structure, secondary metabolite, and effector coding capacity across Cochliobolus pathogens.</title>
        <authorList>
            <person name="Condon B.J."/>
            <person name="Leng Y."/>
            <person name="Wu D."/>
            <person name="Bushley K.E."/>
            <person name="Ohm R.A."/>
            <person name="Otillar R."/>
            <person name="Martin J."/>
            <person name="Schackwitz W."/>
            <person name="Grimwood J."/>
            <person name="MohdZainudin N."/>
            <person name="Xue C."/>
            <person name="Wang R."/>
            <person name="Manning V.A."/>
            <person name="Dhillon B."/>
            <person name="Tu Z.J."/>
            <person name="Steffenson B.J."/>
            <person name="Salamov A."/>
            <person name="Sun H."/>
            <person name="Lowry S."/>
            <person name="LaButti K."/>
            <person name="Han J."/>
            <person name="Copeland A."/>
            <person name="Lindquist E."/>
            <person name="Barry K."/>
            <person name="Schmutz J."/>
            <person name="Baker S.E."/>
            <person name="Ciuffetti L.M."/>
            <person name="Grigoriev I.V."/>
            <person name="Zhong S."/>
            <person name="Turgeon B.G."/>
        </authorList>
    </citation>
    <scope>NUCLEOTIDE SEQUENCE [LARGE SCALE GENOMIC DNA]</scope>
    <source>
        <strain evidence="4">28A</strain>
    </source>
</reference>
<keyword evidence="2" id="KW-0732">Signal</keyword>
<proteinExistence type="predicted"/>
<sequence length="574" mass="61800">MHQPCICIHSSALSALPVLLCMQANDHHPPHLTTTLPLFGRPANAPPALLHLPNAHQAPHDIGTPVSAPPRRNTDARCRYGATIAHVLHTHAPNRAPIPPKHAALAPYKAHVAAAHTPLPSTVVAQMHRVAALPEPHSRSNPQSESHGGDAHTPLTHSLPDVHALPQRPQCCRSVLVSRQLPSHTCTPAPPHTGAALGVALLLELLVVVVVLSDGSTVVDDSTLDKDVLLTKEVLLASVLDSLRLVVTMLDVDELGSPLLDDVIVSLPDGVTETLLDEVIVALPDDVTGMLLDEVIVSLPDDTAARRRNSNAIRHGNSIAARRSNRNAAAAVARHARQSADCRRARVAEQTRRAATRFLNRAEELVVEADHQNDVVDGTRELFVANVLFEKLNVLLGDADESVIETTLVADDDPLKLLMLLNDADELLVTDTSLVGTTLVPDDDALELSDELDAVDVTLELLELLDALAVPLGPADVAELDEELSIPLDLLLEDEDDPAKLDTGELTGQEVPVVTTAVNVVVAVFVTVYQKISLLISFSSYNATYGSEMNMPPYYKPEWHKKAADQTPSSWRNQ</sequence>
<evidence type="ECO:0000313" key="3">
    <source>
        <dbReference type="EMBL" id="EOA91971.1"/>
    </source>
</evidence>
<keyword evidence="4" id="KW-1185">Reference proteome</keyword>
<evidence type="ECO:0000256" key="2">
    <source>
        <dbReference type="SAM" id="SignalP"/>
    </source>
</evidence>
<dbReference type="AlphaFoldDB" id="R0J5F0"/>
<evidence type="ECO:0000256" key="1">
    <source>
        <dbReference type="SAM" id="MobiDB-lite"/>
    </source>
</evidence>
<dbReference type="eggNOG" id="ENOG502TG2W">
    <property type="taxonomic scope" value="Eukaryota"/>
</dbReference>
<name>R0J5F0_EXST2</name>
<dbReference type="Proteomes" id="UP000016935">
    <property type="component" value="Unassembled WGS sequence"/>
</dbReference>
<reference evidence="3 4" key="1">
    <citation type="journal article" date="2012" name="PLoS Pathog.">
        <title>Diverse lifestyles and strategies of plant pathogenesis encoded in the genomes of eighteen Dothideomycetes fungi.</title>
        <authorList>
            <person name="Ohm R.A."/>
            <person name="Feau N."/>
            <person name="Henrissat B."/>
            <person name="Schoch C.L."/>
            <person name="Horwitz B.A."/>
            <person name="Barry K.W."/>
            <person name="Condon B.J."/>
            <person name="Copeland A.C."/>
            <person name="Dhillon B."/>
            <person name="Glaser F."/>
            <person name="Hesse C.N."/>
            <person name="Kosti I."/>
            <person name="LaButti K."/>
            <person name="Lindquist E.A."/>
            <person name="Lucas S."/>
            <person name="Salamov A.A."/>
            <person name="Bradshaw R.E."/>
            <person name="Ciuffetti L."/>
            <person name="Hamelin R.C."/>
            <person name="Kema G.H.J."/>
            <person name="Lawrence C."/>
            <person name="Scott J.A."/>
            <person name="Spatafora J.W."/>
            <person name="Turgeon B.G."/>
            <person name="de Wit P.J.G.M."/>
            <person name="Zhong S."/>
            <person name="Goodwin S.B."/>
            <person name="Grigoriev I.V."/>
        </authorList>
    </citation>
    <scope>NUCLEOTIDE SEQUENCE [LARGE SCALE GENOMIC DNA]</scope>
    <source>
        <strain evidence="4">28A</strain>
    </source>
</reference>
<evidence type="ECO:0000313" key="4">
    <source>
        <dbReference type="Proteomes" id="UP000016935"/>
    </source>
</evidence>
<feature type="chain" id="PRO_5012745692" evidence="2">
    <location>
        <begin position="16"/>
        <end position="574"/>
    </location>
</feature>
<feature type="signal peptide" evidence="2">
    <location>
        <begin position="1"/>
        <end position="15"/>
    </location>
</feature>
<dbReference type="RefSeq" id="XP_008020229.1">
    <property type="nucleotide sequence ID" value="XM_008022038.1"/>
</dbReference>
<gene>
    <name evidence="3" type="ORF">SETTUDRAFT_30463</name>
</gene>
<dbReference type="HOGENOM" id="CLU_474993_0_0_1"/>